<dbReference type="AlphaFoldDB" id="A0A975C477"/>
<evidence type="ECO:0000313" key="4">
    <source>
        <dbReference type="Proteomes" id="UP000663918"/>
    </source>
</evidence>
<name>A0A975C477_9CAUL</name>
<organism evidence="3 4">
    <name type="scientific">Brevundimonas goettingensis</name>
    <dbReference type="NCBI Taxonomy" id="2774190"/>
    <lineage>
        <taxon>Bacteria</taxon>
        <taxon>Pseudomonadati</taxon>
        <taxon>Pseudomonadota</taxon>
        <taxon>Alphaproteobacteria</taxon>
        <taxon>Caulobacterales</taxon>
        <taxon>Caulobacteraceae</taxon>
        <taxon>Brevundimonas</taxon>
    </lineage>
</organism>
<proteinExistence type="predicted"/>
<gene>
    <name evidence="3" type="ORF">IFJ75_19060</name>
</gene>
<feature type="chain" id="PRO_5037790331" evidence="1">
    <location>
        <begin position="26"/>
        <end position="138"/>
    </location>
</feature>
<dbReference type="KEGG" id="bgoe:IFJ75_19060"/>
<dbReference type="Proteomes" id="UP000663918">
    <property type="component" value="Chromosome"/>
</dbReference>
<dbReference type="RefSeq" id="WP_207870412.1">
    <property type="nucleotide sequence ID" value="NZ_CP062222.1"/>
</dbReference>
<evidence type="ECO:0000259" key="2">
    <source>
        <dbReference type="Pfam" id="PF13629"/>
    </source>
</evidence>
<evidence type="ECO:0000313" key="3">
    <source>
        <dbReference type="EMBL" id="QTC91267.1"/>
    </source>
</evidence>
<accession>A0A975C477</accession>
<sequence length="138" mass="13956">MIVTPRRLAPVVAIAALAIAGTALAQSAPMNLAVDTMQRVSVRGSISSVIVANPQIADATVVDANTLFVTGKGYGTTQVTAVDAIGRVLFQNQIVVTGGQSGSVRVWRGAQVTEMACASSCSPSIRSTGEGASATPTP</sequence>
<protein>
    <submittedName>
        <fullName evidence="3">Pilus assembly protein N-terminal domain-containing protein</fullName>
    </submittedName>
</protein>
<dbReference type="EMBL" id="CP062222">
    <property type="protein sequence ID" value="QTC91267.1"/>
    <property type="molecule type" value="Genomic_DNA"/>
</dbReference>
<keyword evidence="4" id="KW-1185">Reference proteome</keyword>
<dbReference type="InterPro" id="IPR032789">
    <property type="entry name" value="T2SS-T3SS_pil_N"/>
</dbReference>
<reference evidence="3" key="1">
    <citation type="submission" date="2020-09" db="EMBL/GenBank/DDBJ databases">
        <title>Brevundimonas sp. LVF2 isolated from a puddle in Goettingen, Germany.</title>
        <authorList>
            <person name="Friedrich I."/>
            <person name="Klassen A."/>
            <person name="Hannes N."/>
            <person name="Schneider D."/>
            <person name="Hertel R."/>
            <person name="Daniel R."/>
        </authorList>
    </citation>
    <scope>NUCLEOTIDE SEQUENCE</scope>
    <source>
        <strain evidence="3">LVF2</strain>
    </source>
</reference>
<evidence type="ECO:0000256" key="1">
    <source>
        <dbReference type="SAM" id="SignalP"/>
    </source>
</evidence>
<keyword evidence="1" id="KW-0732">Signal</keyword>
<feature type="domain" description="Pilus formation protein N-terminal" evidence="2">
    <location>
        <begin position="27"/>
        <end position="97"/>
    </location>
</feature>
<feature type="signal peptide" evidence="1">
    <location>
        <begin position="1"/>
        <end position="25"/>
    </location>
</feature>
<dbReference type="Pfam" id="PF13629">
    <property type="entry name" value="T2SS-T3SS_pil_N"/>
    <property type="match status" value="1"/>
</dbReference>